<dbReference type="Proteomes" id="UP001642540">
    <property type="component" value="Unassembled WGS sequence"/>
</dbReference>
<protein>
    <recommendedName>
        <fullName evidence="9">Homeobox domain-containing protein</fullName>
    </recommendedName>
</protein>
<dbReference type="SMART" id="SM00389">
    <property type="entry name" value="HOX"/>
    <property type="match status" value="1"/>
</dbReference>
<feature type="compositionally biased region" description="Polar residues" evidence="8">
    <location>
        <begin position="832"/>
        <end position="860"/>
    </location>
</feature>
<evidence type="ECO:0000313" key="10">
    <source>
        <dbReference type="EMBL" id="CAL8142261.1"/>
    </source>
</evidence>
<dbReference type="Gene3D" id="1.10.10.60">
    <property type="entry name" value="Homeodomain-like"/>
    <property type="match status" value="1"/>
</dbReference>
<feature type="region of interest" description="Disordered" evidence="8">
    <location>
        <begin position="664"/>
        <end position="709"/>
    </location>
</feature>
<dbReference type="InterPro" id="IPR017970">
    <property type="entry name" value="Homeobox_CS"/>
</dbReference>
<feature type="compositionally biased region" description="Low complexity" evidence="8">
    <location>
        <begin position="491"/>
        <end position="531"/>
    </location>
</feature>
<feature type="compositionally biased region" description="Basic residues" evidence="8">
    <location>
        <begin position="637"/>
        <end position="647"/>
    </location>
</feature>
<feature type="region of interest" description="Disordered" evidence="8">
    <location>
        <begin position="200"/>
        <end position="234"/>
    </location>
</feature>
<feature type="region of interest" description="Disordered" evidence="8">
    <location>
        <begin position="273"/>
        <end position="294"/>
    </location>
</feature>
<feature type="region of interest" description="Disordered" evidence="8">
    <location>
        <begin position="459"/>
        <end position="599"/>
    </location>
</feature>
<feature type="compositionally biased region" description="Basic residues" evidence="8">
    <location>
        <begin position="335"/>
        <end position="347"/>
    </location>
</feature>
<dbReference type="InterPro" id="IPR009057">
    <property type="entry name" value="Homeodomain-like_sf"/>
</dbReference>
<feature type="compositionally biased region" description="Polar residues" evidence="8">
    <location>
        <begin position="545"/>
        <end position="556"/>
    </location>
</feature>
<dbReference type="CDD" id="cd00086">
    <property type="entry name" value="homeodomain"/>
    <property type="match status" value="1"/>
</dbReference>
<feature type="region of interest" description="Disordered" evidence="8">
    <location>
        <begin position="310"/>
        <end position="368"/>
    </location>
</feature>
<evidence type="ECO:0000256" key="8">
    <source>
        <dbReference type="SAM" id="MobiDB-lite"/>
    </source>
</evidence>
<feature type="compositionally biased region" description="Basic residues" evidence="8">
    <location>
        <begin position="316"/>
        <end position="328"/>
    </location>
</feature>
<evidence type="ECO:0000256" key="2">
    <source>
        <dbReference type="ARBA" id="ARBA00022473"/>
    </source>
</evidence>
<sequence length="875" mass="92033">MVWLINDVLISREKEFNKIMSSNMIYGLCNGGMTAQVTDNYATSVLAAAATASTVVAVSVAPTTGAAASVGVSAAPASSSSATVSSNASSNHSSSSIASASTSSVSSSPLPQSTHLLSATNQHLSSNGHSHNGHVSFSQRAYQQHLHESSYCHGLGDADEIGVNVNGPNCGAGYVYSGSAGISDYYPGYTGGVGSQSVINGELGGNNSGSDRTPPVSSSSAIENSSDSLSVSNNGGISLTHNGIGYLHANNGHSGGNGSRTVLPLSVAVVSSNNSNNNSVGNSNSVISSSSISSPSSSCVVAAATMSTTSSYQPHSLHHQHSHSHHHQMNSFSAHQHHHLQQQHHHSSSNSTYDIGPSPTLPPEHVMSVSPNSLLAYSAGSTAGGYGNTTPLHHHQQHHPSSHSHNHHHPHLQFPLSASSAASGATQDFHLSRVSQNPACLLASNSSSDLCELPQYNLSNSPTVSTNNRSINGSNSITPAATDPVGGGSGQSSCLLAGAASSSVPTTSTSSSPNGNNSNASPISQQQSAYQQHHHQSQYGRVSIDDTTGNTSSSPLGESHSPTSNHSNLHHHHNYSSSPYGGHQQSPHGMASAAQTGGIASHHHHLVNPHHLQPLHVNHHPYSHQIHGSIAPPPPHHFSHHPHHHQHPLAGQTQLLNGSMAIHHHHQQQLPHQNSLAQIQHHSIHQQQQQPHQQQQQQHQSNGSAVANNSSVPTYKWMQVKRNVPKPNVPAVPRTEYTGSVLTPSGTNSHLGNSLLGGNPTAGGAAGRTNFTTKQLTELEKEFHFNKYLTRARRIEIASALLLNETQVKIWFQNRRMKQKKRMKEGLIPPDTISTNGTSPTTPDTPSENSNSSCPTSENNPKVEVDSPPSPSCQS</sequence>
<dbReference type="InterPro" id="IPR046327">
    <property type="entry name" value="HXA1/B1/D1"/>
</dbReference>
<dbReference type="PANTHER" id="PTHR45946:SF4">
    <property type="entry name" value="HOMEOBOX PROTEIN ROUGH-RELATED"/>
    <property type="match status" value="1"/>
</dbReference>
<evidence type="ECO:0000256" key="7">
    <source>
        <dbReference type="RuleBase" id="RU000682"/>
    </source>
</evidence>
<feature type="compositionally biased region" description="Low complexity" evidence="8">
    <location>
        <begin position="668"/>
        <end position="709"/>
    </location>
</feature>
<keyword evidence="4 6" id="KW-0371">Homeobox</keyword>
<comment type="caution">
    <text evidence="10">The sequence shown here is derived from an EMBL/GenBank/DDBJ whole genome shotgun (WGS) entry which is preliminary data.</text>
</comment>
<dbReference type="PANTHER" id="PTHR45946">
    <property type="entry name" value="HOMEOBOX PROTEIN ROUGH-RELATED"/>
    <property type="match status" value="1"/>
</dbReference>
<dbReference type="PROSITE" id="PS00027">
    <property type="entry name" value="HOMEOBOX_1"/>
    <property type="match status" value="1"/>
</dbReference>
<dbReference type="Pfam" id="PF00046">
    <property type="entry name" value="Homeodomain"/>
    <property type="match status" value="1"/>
</dbReference>
<keyword evidence="11" id="KW-1185">Reference proteome</keyword>
<reference evidence="10 11" key="1">
    <citation type="submission" date="2024-08" db="EMBL/GenBank/DDBJ databases">
        <authorList>
            <person name="Cucini C."/>
            <person name="Frati F."/>
        </authorList>
    </citation>
    <scope>NUCLEOTIDE SEQUENCE [LARGE SCALE GENOMIC DNA]</scope>
</reference>
<feature type="compositionally biased region" description="Low complexity" evidence="8">
    <location>
        <begin position="81"/>
        <end position="108"/>
    </location>
</feature>
<evidence type="ECO:0000256" key="3">
    <source>
        <dbReference type="ARBA" id="ARBA00023125"/>
    </source>
</evidence>
<feature type="domain" description="Homeobox" evidence="9">
    <location>
        <begin position="768"/>
        <end position="822"/>
    </location>
</feature>
<dbReference type="EMBL" id="CAXLJM020000148">
    <property type="protein sequence ID" value="CAL8142261.1"/>
    <property type="molecule type" value="Genomic_DNA"/>
</dbReference>
<feature type="compositionally biased region" description="Low complexity" evidence="8">
    <location>
        <begin position="217"/>
        <end position="230"/>
    </location>
</feature>
<dbReference type="InterPro" id="IPR001356">
    <property type="entry name" value="HD"/>
</dbReference>
<gene>
    <name evidence="10" type="ORF">ODALV1_LOCUS28994</name>
</gene>
<proteinExistence type="predicted"/>
<dbReference type="InterPro" id="IPR020479">
    <property type="entry name" value="HD_metazoa"/>
</dbReference>
<feature type="region of interest" description="Disordered" evidence="8">
    <location>
        <begin position="622"/>
        <end position="649"/>
    </location>
</feature>
<dbReference type="PRINTS" id="PR00024">
    <property type="entry name" value="HOMEOBOX"/>
</dbReference>
<name>A0ABP1S2C8_9HEXA</name>
<keyword evidence="2" id="KW-0217">Developmental protein</keyword>
<evidence type="ECO:0000256" key="1">
    <source>
        <dbReference type="ARBA" id="ARBA00004123"/>
    </source>
</evidence>
<feature type="region of interest" description="Disordered" evidence="8">
    <location>
        <begin position="820"/>
        <end position="875"/>
    </location>
</feature>
<feature type="region of interest" description="Disordered" evidence="8">
    <location>
        <begin position="81"/>
        <end position="113"/>
    </location>
</feature>
<organism evidence="10 11">
    <name type="scientific">Orchesella dallaii</name>
    <dbReference type="NCBI Taxonomy" id="48710"/>
    <lineage>
        <taxon>Eukaryota</taxon>
        <taxon>Metazoa</taxon>
        <taxon>Ecdysozoa</taxon>
        <taxon>Arthropoda</taxon>
        <taxon>Hexapoda</taxon>
        <taxon>Collembola</taxon>
        <taxon>Entomobryomorpha</taxon>
        <taxon>Entomobryoidea</taxon>
        <taxon>Orchesellidae</taxon>
        <taxon>Orchesellinae</taxon>
        <taxon>Orchesella</taxon>
    </lineage>
</organism>
<keyword evidence="5 6" id="KW-0539">Nucleus</keyword>
<feature type="DNA-binding region" description="Homeobox" evidence="6">
    <location>
        <begin position="770"/>
        <end position="823"/>
    </location>
</feature>
<feature type="compositionally biased region" description="Basic residues" evidence="8">
    <location>
        <begin position="392"/>
        <end position="411"/>
    </location>
</feature>
<comment type="subcellular location">
    <subcellularLocation>
        <location evidence="1 6 7">Nucleus</location>
    </subcellularLocation>
</comment>
<evidence type="ECO:0000256" key="5">
    <source>
        <dbReference type="ARBA" id="ARBA00023242"/>
    </source>
</evidence>
<evidence type="ECO:0000259" key="9">
    <source>
        <dbReference type="PROSITE" id="PS50071"/>
    </source>
</evidence>
<accession>A0ABP1S2C8</accession>
<evidence type="ECO:0000256" key="4">
    <source>
        <dbReference type="ARBA" id="ARBA00023155"/>
    </source>
</evidence>
<feature type="region of interest" description="Disordered" evidence="8">
    <location>
        <begin position="380"/>
        <end position="413"/>
    </location>
</feature>
<evidence type="ECO:0000313" key="11">
    <source>
        <dbReference type="Proteomes" id="UP001642540"/>
    </source>
</evidence>
<evidence type="ECO:0000256" key="6">
    <source>
        <dbReference type="PROSITE-ProRule" id="PRU00108"/>
    </source>
</evidence>
<feature type="compositionally biased region" description="Polar residues" evidence="8">
    <location>
        <begin position="459"/>
        <end position="479"/>
    </location>
</feature>
<dbReference type="PROSITE" id="PS50071">
    <property type="entry name" value="HOMEOBOX_2"/>
    <property type="match status" value="1"/>
</dbReference>
<keyword evidence="3 6" id="KW-0238">DNA-binding</keyword>
<dbReference type="SUPFAM" id="SSF46689">
    <property type="entry name" value="Homeodomain-like"/>
    <property type="match status" value="1"/>
</dbReference>